<dbReference type="AlphaFoldDB" id="A0AAD9VRY4"/>
<feature type="compositionally biased region" description="Low complexity" evidence="1">
    <location>
        <begin position="55"/>
        <end position="73"/>
    </location>
</feature>
<reference evidence="2" key="1">
    <citation type="submission" date="2021-08" db="EMBL/GenBank/DDBJ databases">
        <authorList>
            <person name="Misof B."/>
            <person name="Oliver O."/>
            <person name="Podsiadlowski L."/>
            <person name="Donath A."/>
            <person name="Peters R."/>
            <person name="Mayer C."/>
            <person name="Rust J."/>
            <person name="Gunkel S."/>
            <person name="Lesny P."/>
            <person name="Martin S."/>
            <person name="Oeyen J.P."/>
            <person name="Petersen M."/>
            <person name="Panagiotis P."/>
            <person name="Wilbrandt J."/>
            <person name="Tanja T."/>
        </authorList>
    </citation>
    <scope>NUCLEOTIDE SEQUENCE</scope>
    <source>
        <strain evidence="2">GBR_01_08_01A</strain>
        <tissue evidence="2">Thorax + abdomen</tissue>
    </source>
</reference>
<evidence type="ECO:0000256" key="1">
    <source>
        <dbReference type="SAM" id="MobiDB-lite"/>
    </source>
</evidence>
<evidence type="ECO:0000313" key="2">
    <source>
        <dbReference type="EMBL" id="KAK2584823.1"/>
    </source>
</evidence>
<name>A0AAD9VRY4_9HYME</name>
<proteinExistence type="predicted"/>
<organism evidence="2 3">
    <name type="scientific">Odynerus spinipes</name>
    <dbReference type="NCBI Taxonomy" id="1348599"/>
    <lineage>
        <taxon>Eukaryota</taxon>
        <taxon>Metazoa</taxon>
        <taxon>Ecdysozoa</taxon>
        <taxon>Arthropoda</taxon>
        <taxon>Hexapoda</taxon>
        <taxon>Insecta</taxon>
        <taxon>Pterygota</taxon>
        <taxon>Neoptera</taxon>
        <taxon>Endopterygota</taxon>
        <taxon>Hymenoptera</taxon>
        <taxon>Apocrita</taxon>
        <taxon>Aculeata</taxon>
        <taxon>Vespoidea</taxon>
        <taxon>Vespidae</taxon>
        <taxon>Eumeninae</taxon>
        <taxon>Odynerus</taxon>
    </lineage>
</organism>
<comment type="caution">
    <text evidence="2">The sequence shown here is derived from an EMBL/GenBank/DDBJ whole genome shotgun (WGS) entry which is preliminary data.</text>
</comment>
<protein>
    <submittedName>
        <fullName evidence="2">Uncharacterized protein</fullName>
    </submittedName>
</protein>
<keyword evidence="3" id="KW-1185">Reference proteome</keyword>
<evidence type="ECO:0000313" key="3">
    <source>
        <dbReference type="Proteomes" id="UP001258017"/>
    </source>
</evidence>
<gene>
    <name evidence="2" type="ORF">KPH14_007135</name>
</gene>
<accession>A0AAD9VRY4</accession>
<dbReference type="Proteomes" id="UP001258017">
    <property type="component" value="Unassembled WGS sequence"/>
</dbReference>
<sequence>MRLARTFPKLSAIPLSAQMEGRRAANGRRQTFLMNGSASSTVLVEGAEGLAVPKQQQQQQQQEQQQQQQSSSSGYRVSSKT</sequence>
<reference evidence="2" key="2">
    <citation type="journal article" date="2023" name="Commun. Biol.">
        <title>Intrasexual cuticular hydrocarbon dimorphism in a wasp sheds light on hydrocarbon biosynthesis genes in Hymenoptera.</title>
        <authorList>
            <person name="Moris V.C."/>
            <person name="Podsiadlowski L."/>
            <person name="Martin S."/>
            <person name="Oeyen J.P."/>
            <person name="Donath A."/>
            <person name="Petersen M."/>
            <person name="Wilbrandt J."/>
            <person name="Misof B."/>
            <person name="Liedtke D."/>
            <person name="Thamm M."/>
            <person name="Scheiner R."/>
            <person name="Schmitt T."/>
            <person name="Niehuis O."/>
        </authorList>
    </citation>
    <scope>NUCLEOTIDE SEQUENCE</scope>
    <source>
        <strain evidence="2">GBR_01_08_01A</strain>
    </source>
</reference>
<feature type="region of interest" description="Disordered" evidence="1">
    <location>
        <begin position="48"/>
        <end position="81"/>
    </location>
</feature>
<dbReference type="EMBL" id="JAIFRP010000026">
    <property type="protein sequence ID" value="KAK2584823.1"/>
    <property type="molecule type" value="Genomic_DNA"/>
</dbReference>